<evidence type="ECO:0000259" key="4">
    <source>
        <dbReference type="SMART" id="SM00382"/>
    </source>
</evidence>
<dbReference type="InterPro" id="IPR045006">
    <property type="entry name" value="CHLI-like"/>
</dbReference>
<dbReference type="InterPro" id="IPR027417">
    <property type="entry name" value="P-loop_NTPase"/>
</dbReference>
<dbReference type="GO" id="GO:0003677">
    <property type="term" value="F:DNA binding"/>
    <property type="evidence" value="ECO:0007669"/>
    <property type="project" value="InterPro"/>
</dbReference>
<protein>
    <submittedName>
        <fullName evidence="5">Magnesium chelatase family protein</fullName>
    </submittedName>
</protein>
<evidence type="ECO:0000313" key="5">
    <source>
        <dbReference type="EMBL" id="TCL57136.1"/>
    </source>
</evidence>
<dbReference type="InterPro" id="IPR014721">
    <property type="entry name" value="Ribsml_uS5_D2-typ_fold_subgr"/>
</dbReference>
<dbReference type="InterPro" id="IPR020568">
    <property type="entry name" value="Ribosomal_Su5_D2-typ_SF"/>
</dbReference>
<name>A0A4R1QT99_HYDET</name>
<dbReference type="Gene3D" id="3.40.50.300">
    <property type="entry name" value="P-loop containing nucleotide triphosphate hydrolases"/>
    <property type="match status" value="1"/>
</dbReference>
<dbReference type="Pfam" id="PF13541">
    <property type="entry name" value="ChlI"/>
    <property type="match status" value="1"/>
</dbReference>
<proteinExistence type="inferred from homology"/>
<dbReference type="Gene3D" id="3.30.230.10">
    <property type="match status" value="1"/>
</dbReference>
<accession>A0A4R1QT99</accession>
<reference evidence="5 6" key="1">
    <citation type="submission" date="2019-03" db="EMBL/GenBank/DDBJ databases">
        <title>Genomic Encyclopedia of Type Strains, Phase IV (KMG-IV): sequencing the most valuable type-strain genomes for metagenomic binning, comparative biology and taxonomic classification.</title>
        <authorList>
            <person name="Goeker M."/>
        </authorList>
    </citation>
    <scope>NUCLEOTIDE SEQUENCE [LARGE SCALE GENOMIC DNA]</scope>
    <source>
        <strain evidence="5 6">LX-B</strain>
    </source>
</reference>
<dbReference type="GO" id="GO:0005524">
    <property type="term" value="F:ATP binding"/>
    <property type="evidence" value="ECO:0007669"/>
    <property type="project" value="UniProtKB-KW"/>
</dbReference>
<evidence type="ECO:0000256" key="3">
    <source>
        <dbReference type="ARBA" id="ARBA00022840"/>
    </source>
</evidence>
<dbReference type="NCBIfam" id="TIGR00368">
    <property type="entry name" value="YifB family Mg chelatase-like AAA ATPase"/>
    <property type="match status" value="1"/>
</dbReference>
<dbReference type="PANTHER" id="PTHR32039:SF7">
    <property type="entry name" value="COMPETENCE PROTEIN COMM"/>
    <property type="match status" value="1"/>
</dbReference>
<dbReference type="Pfam" id="PF13335">
    <property type="entry name" value="Mg_chelatase_C"/>
    <property type="match status" value="1"/>
</dbReference>
<evidence type="ECO:0000256" key="2">
    <source>
        <dbReference type="ARBA" id="ARBA00022741"/>
    </source>
</evidence>
<dbReference type="InterPro" id="IPR001208">
    <property type="entry name" value="MCM_dom"/>
</dbReference>
<dbReference type="InterPro" id="IPR003593">
    <property type="entry name" value="AAA+_ATPase"/>
</dbReference>
<organism evidence="5 6">
    <name type="scientific">Hydrogenispora ethanolica</name>
    <dbReference type="NCBI Taxonomy" id="1082276"/>
    <lineage>
        <taxon>Bacteria</taxon>
        <taxon>Bacillati</taxon>
        <taxon>Bacillota</taxon>
        <taxon>Hydrogenispora</taxon>
    </lineage>
</organism>
<dbReference type="Pfam" id="PF01078">
    <property type="entry name" value="Mg_chelatase"/>
    <property type="match status" value="1"/>
</dbReference>
<dbReference type="PANTHER" id="PTHR32039">
    <property type="entry name" value="MAGNESIUM-CHELATASE SUBUNIT CHLI"/>
    <property type="match status" value="1"/>
</dbReference>
<comment type="caution">
    <text evidence="5">The sequence shown here is derived from an EMBL/GenBank/DDBJ whole genome shotgun (WGS) entry which is preliminary data.</text>
</comment>
<dbReference type="SMART" id="SM00382">
    <property type="entry name" value="AAA"/>
    <property type="match status" value="1"/>
</dbReference>
<dbReference type="InterPro" id="IPR004482">
    <property type="entry name" value="Mg_chelat-rel"/>
</dbReference>
<dbReference type="SUPFAM" id="SSF52540">
    <property type="entry name" value="P-loop containing nucleoside triphosphate hydrolases"/>
    <property type="match status" value="1"/>
</dbReference>
<dbReference type="EMBL" id="SLUN01000047">
    <property type="protein sequence ID" value="TCL57136.1"/>
    <property type="molecule type" value="Genomic_DNA"/>
</dbReference>
<gene>
    <name evidence="5" type="ORF">EDC14_104740</name>
</gene>
<keyword evidence="2" id="KW-0547">Nucleotide-binding</keyword>
<keyword evidence="3" id="KW-0067">ATP-binding</keyword>
<dbReference type="InterPro" id="IPR025158">
    <property type="entry name" value="Mg_chelat-rel_C"/>
</dbReference>
<keyword evidence="6" id="KW-1185">Reference proteome</keyword>
<dbReference type="AlphaFoldDB" id="A0A4R1QT99"/>
<dbReference type="InterPro" id="IPR000523">
    <property type="entry name" value="Mg_chelatse_chII-like_cat_dom"/>
</dbReference>
<feature type="domain" description="AAA+ ATPase" evidence="4">
    <location>
        <begin position="221"/>
        <end position="404"/>
    </location>
</feature>
<dbReference type="PRINTS" id="PR01657">
    <property type="entry name" value="MCMFAMILY"/>
</dbReference>
<evidence type="ECO:0000313" key="6">
    <source>
        <dbReference type="Proteomes" id="UP000295008"/>
    </source>
</evidence>
<dbReference type="Proteomes" id="UP000295008">
    <property type="component" value="Unassembled WGS sequence"/>
</dbReference>
<evidence type="ECO:0000256" key="1">
    <source>
        <dbReference type="ARBA" id="ARBA00006354"/>
    </source>
</evidence>
<dbReference type="SUPFAM" id="SSF54211">
    <property type="entry name" value="Ribosomal protein S5 domain 2-like"/>
    <property type="match status" value="1"/>
</dbReference>
<sequence length="518" mass="56743">MRSVYSGGICLFAKIESLAINGVDAFQVLIEVDLRFGIPCFDIVGLPDAAVKEARERVRAAIKNSHFSFYEHRITVNLAPANIKKEGSGFDLPIAIGILAAKEDLRPDHFTDAAFVGELALDGSVRPVNGILPMALAAREGKKKYLVLPAENYAEAAVISGIVPVAVNNLREVKEFLNNDSIPELKLVTNMDHAIALEEDDLADVKGQEQAKRALEVAAAGGHNILMIGPPGSGKTMLARRLPGIMPSLSEKEAIDITKIYSVSGLLSPGVSLIQQRPFRAPHHTTSSAGLIGGGRIPHPGEVSLAHHGVLFLDELPEFPRDVLEVLRQPLEDGKVTIARAATTLSFPARFMLAASMNPCPCGFFGDPVKACTCSPVGIQRYQNRISGPLLDRFDLQIEVPRLAEFEFESLQKGESSLTIRQRVERARQIQRTRYANTPHFCNAYMNSKELHEYCQLDQAGKDLLRQAVQRFSLSARAYTRILKLARTIADLEGASIIGLAHLAEAIQYRSLDRKRFA</sequence>
<comment type="similarity">
    <text evidence="1">Belongs to the Mg-chelatase subunits D/I family. ComM subfamily.</text>
</comment>